<comment type="caution">
    <text evidence="3">The sequence shown here is derived from an EMBL/GenBank/DDBJ whole genome shotgun (WGS) entry which is preliminary data.</text>
</comment>
<reference evidence="3" key="1">
    <citation type="submission" date="2024-03" db="EMBL/GenBank/DDBJ databases">
        <title>WGS assembly of Saponaria officinalis var. Norfolk2.</title>
        <authorList>
            <person name="Jenkins J."/>
            <person name="Shu S."/>
            <person name="Grimwood J."/>
            <person name="Barry K."/>
            <person name="Goodstein D."/>
            <person name="Schmutz J."/>
            <person name="Leebens-Mack J."/>
            <person name="Osbourn A."/>
        </authorList>
    </citation>
    <scope>NUCLEOTIDE SEQUENCE [LARGE SCALE GENOMIC DNA]</scope>
    <source>
        <strain evidence="3">JIC</strain>
    </source>
</reference>
<dbReference type="EMBL" id="JBDFQZ010000014">
    <property type="protein sequence ID" value="KAK9664098.1"/>
    <property type="molecule type" value="Genomic_DNA"/>
</dbReference>
<name>A0AAW1GGI3_SAPOF</name>
<dbReference type="Proteomes" id="UP001443914">
    <property type="component" value="Unassembled WGS sequence"/>
</dbReference>
<keyword evidence="1" id="KW-0560">Oxidoreductase</keyword>
<sequence>MENNTTMADQQNLPKILILKPPSIFRHCEAQFSRHFHFLKAYESPLPLPAFLAAANSAGVSAIFVTGNGPPITASTVLDHIPSVRCLVSSAAGVDYIDLHECRRRGISVANAAGISSSDSADFAVGLVIDVLRKVSAGNRFVRSGG</sequence>
<protein>
    <recommendedName>
        <fullName evidence="2">D-isomer specific 2-hydroxyacid dehydrogenase catalytic domain-containing protein</fullName>
    </recommendedName>
</protein>
<gene>
    <name evidence="3" type="ORF">RND81_14G019600</name>
</gene>
<evidence type="ECO:0000256" key="1">
    <source>
        <dbReference type="ARBA" id="ARBA00023002"/>
    </source>
</evidence>
<proteinExistence type="predicted"/>
<dbReference type="GO" id="GO:0016618">
    <property type="term" value="F:hydroxypyruvate reductase [NAD(P)H] activity"/>
    <property type="evidence" value="ECO:0007669"/>
    <property type="project" value="TreeGrafter"/>
</dbReference>
<keyword evidence="4" id="KW-1185">Reference proteome</keyword>
<evidence type="ECO:0000313" key="4">
    <source>
        <dbReference type="Proteomes" id="UP001443914"/>
    </source>
</evidence>
<dbReference type="Pfam" id="PF00389">
    <property type="entry name" value="2-Hacid_dh"/>
    <property type="match status" value="1"/>
</dbReference>
<dbReference type="AlphaFoldDB" id="A0AAW1GGI3"/>
<dbReference type="PANTHER" id="PTHR10996:SF179">
    <property type="entry name" value="D-ISOMER SPECIFIC 2-HYDROXYACID DEHYDROGENASE FAMILY PROTEIN-RELATED"/>
    <property type="match status" value="1"/>
</dbReference>
<accession>A0AAW1GGI3</accession>
<evidence type="ECO:0000313" key="3">
    <source>
        <dbReference type="EMBL" id="KAK9664098.1"/>
    </source>
</evidence>
<dbReference type="GO" id="GO:0005829">
    <property type="term" value="C:cytosol"/>
    <property type="evidence" value="ECO:0007669"/>
    <property type="project" value="TreeGrafter"/>
</dbReference>
<organism evidence="3 4">
    <name type="scientific">Saponaria officinalis</name>
    <name type="common">Common soapwort</name>
    <name type="synonym">Lychnis saponaria</name>
    <dbReference type="NCBI Taxonomy" id="3572"/>
    <lineage>
        <taxon>Eukaryota</taxon>
        <taxon>Viridiplantae</taxon>
        <taxon>Streptophyta</taxon>
        <taxon>Embryophyta</taxon>
        <taxon>Tracheophyta</taxon>
        <taxon>Spermatophyta</taxon>
        <taxon>Magnoliopsida</taxon>
        <taxon>eudicotyledons</taxon>
        <taxon>Gunneridae</taxon>
        <taxon>Pentapetalae</taxon>
        <taxon>Caryophyllales</taxon>
        <taxon>Caryophyllaceae</taxon>
        <taxon>Caryophylleae</taxon>
        <taxon>Saponaria</taxon>
    </lineage>
</organism>
<dbReference type="InterPro" id="IPR050223">
    <property type="entry name" value="D-isomer_2-hydroxyacid_DH"/>
</dbReference>
<dbReference type="GO" id="GO:0030267">
    <property type="term" value="F:glyoxylate reductase (NADPH) activity"/>
    <property type="evidence" value="ECO:0007669"/>
    <property type="project" value="TreeGrafter"/>
</dbReference>
<dbReference type="SUPFAM" id="SSF52283">
    <property type="entry name" value="Formate/glycerate dehydrogenase catalytic domain-like"/>
    <property type="match status" value="1"/>
</dbReference>
<dbReference type="PANTHER" id="PTHR10996">
    <property type="entry name" value="2-HYDROXYACID DEHYDROGENASE-RELATED"/>
    <property type="match status" value="1"/>
</dbReference>
<evidence type="ECO:0000259" key="2">
    <source>
        <dbReference type="Pfam" id="PF00389"/>
    </source>
</evidence>
<dbReference type="Gene3D" id="3.40.50.720">
    <property type="entry name" value="NAD(P)-binding Rossmann-like Domain"/>
    <property type="match status" value="2"/>
</dbReference>
<feature type="domain" description="D-isomer specific 2-hydroxyacid dehydrogenase catalytic" evidence="2">
    <location>
        <begin position="57"/>
        <end position="124"/>
    </location>
</feature>
<dbReference type="InterPro" id="IPR006139">
    <property type="entry name" value="D-isomer_2_OHA_DH_cat_dom"/>
</dbReference>
<dbReference type="GO" id="GO:0051287">
    <property type="term" value="F:NAD binding"/>
    <property type="evidence" value="ECO:0007669"/>
    <property type="project" value="InterPro"/>
</dbReference>